<dbReference type="InterPro" id="IPR016195">
    <property type="entry name" value="Pol/histidinol_Pase-like"/>
</dbReference>
<dbReference type="PANTHER" id="PTHR42924:SF3">
    <property type="entry name" value="POLYMERASE_HISTIDINOL PHOSPHATASE N-TERMINAL DOMAIN-CONTAINING PROTEIN"/>
    <property type="match status" value="1"/>
</dbReference>
<evidence type="ECO:0000313" key="2">
    <source>
        <dbReference type="EMBL" id="MDQ0228210.1"/>
    </source>
</evidence>
<dbReference type="InterPro" id="IPR052018">
    <property type="entry name" value="PHP_domain"/>
</dbReference>
<dbReference type="SUPFAM" id="SSF89550">
    <property type="entry name" value="PHP domain-like"/>
    <property type="match status" value="1"/>
</dbReference>
<organism evidence="2 3">
    <name type="scientific">Metabacillus niabensis</name>
    <dbReference type="NCBI Taxonomy" id="324854"/>
    <lineage>
        <taxon>Bacteria</taxon>
        <taxon>Bacillati</taxon>
        <taxon>Bacillota</taxon>
        <taxon>Bacilli</taxon>
        <taxon>Bacillales</taxon>
        <taxon>Bacillaceae</taxon>
        <taxon>Metabacillus</taxon>
    </lineage>
</organism>
<protein>
    <submittedName>
        <fullName evidence="2">Histidinol phosphatase-like PHP family hydrolase</fullName>
    </submittedName>
</protein>
<keyword evidence="3" id="KW-1185">Reference proteome</keyword>
<sequence>MYIDFHTHVKLSKKTNFMPDYFAEMMREAKESGLTAIAMTEHFNTLRYTEIYDYLDAHYSYEKDYYNIDGLKLFPGLEVDVKEIGHILIIGKRDDILSIHYALENHMEDGSFIAFNELLNLAEGYDVIKIGAHPFRKSTPLYQHDPEQLKRLDAFDLNGKDLYSQGEEQYIEKIKPFAKNLGVPIVGGSDTHQFLQYGCIMNKLKLECHTIRDLKSCIIQGKYTVEISPSLPIKVKSAKLAKKLMKQMIELKANVFS</sequence>
<reference evidence="2 3" key="1">
    <citation type="submission" date="2023-07" db="EMBL/GenBank/DDBJ databases">
        <title>Genomic Encyclopedia of Type Strains, Phase IV (KMG-IV): sequencing the most valuable type-strain genomes for metagenomic binning, comparative biology and taxonomic classification.</title>
        <authorList>
            <person name="Goeker M."/>
        </authorList>
    </citation>
    <scope>NUCLEOTIDE SEQUENCE [LARGE SCALE GENOMIC DNA]</scope>
    <source>
        <strain evidence="2 3">DSM 17723</strain>
    </source>
</reference>
<proteinExistence type="predicted"/>
<dbReference type="EMBL" id="JAUSTZ010000016">
    <property type="protein sequence ID" value="MDQ0228210.1"/>
    <property type="molecule type" value="Genomic_DNA"/>
</dbReference>
<evidence type="ECO:0000313" key="3">
    <source>
        <dbReference type="Proteomes" id="UP001232245"/>
    </source>
</evidence>
<feature type="domain" description="PHP" evidence="1">
    <location>
        <begin position="4"/>
        <end position="89"/>
    </location>
</feature>
<dbReference type="Pfam" id="PF02811">
    <property type="entry name" value="PHP"/>
    <property type="match status" value="1"/>
</dbReference>
<accession>A0ABT9Z877</accession>
<comment type="caution">
    <text evidence="2">The sequence shown here is derived from an EMBL/GenBank/DDBJ whole genome shotgun (WGS) entry which is preliminary data.</text>
</comment>
<dbReference type="Proteomes" id="UP001232245">
    <property type="component" value="Unassembled WGS sequence"/>
</dbReference>
<dbReference type="PANTHER" id="PTHR42924">
    <property type="entry name" value="EXONUCLEASE"/>
    <property type="match status" value="1"/>
</dbReference>
<dbReference type="InterPro" id="IPR004013">
    <property type="entry name" value="PHP_dom"/>
</dbReference>
<dbReference type="Gene3D" id="3.20.20.140">
    <property type="entry name" value="Metal-dependent hydrolases"/>
    <property type="match status" value="1"/>
</dbReference>
<name>A0ABT9Z877_9BACI</name>
<dbReference type="RefSeq" id="WP_174881545.1">
    <property type="nucleotide sequence ID" value="NZ_CADEPK010000367.1"/>
</dbReference>
<evidence type="ECO:0000259" key="1">
    <source>
        <dbReference type="Pfam" id="PF02811"/>
    </source>
</evidence>
<gene>
    <name evidence="2" type="ORF">J2S02_004590</name>
</gene>